<keyword evidence="1" id="KW-0863">Zinc-finger</keyword>
<evidence type="ECO:0000256" key="1">
    <source>
        <dbReference type="PROSITE-ProRule" id="PRU00325"/>
    </source>
</evidence>
<dbReference type="InterPro" id="IPR007527">
    <property type="entry name" value="Znf_SWIM"/>
</dbReference>
<feature type="domain" description="SWIM-type" evidence="2">
    <location>
        <begin position="257"/>
        <end position="308"/>
    </location>
</feature>
<accession>A0A1X7V9Y0</accession>
<dbReference type="GO" id="GO:0008270">
    <property type="term" value="F:zinc ion binding"/>
    <property type="evidence" value="ECO:0007669"/>
    <property type="project" value="UniProtKB-KW"/>
</dbReference>
<dbReference type="PROSITE" id="PS50966">
    <property type="entry name" value="ZF_SWIM"/>
    <property type="match status" value="1"/>
</dbReference>
<dbReference type="PANTHER" id="PTHR33977:SF1">
    <property type="entry name" value="ZINC ION BINDING PROTEIN"/>
    <property type="match status" value="1"/>
</dbReference>
<dbReference type="OrthoDB" id="1902038at2759"/>
<protein>
    <recommendedName>
        <fullName evidence="2">SWIM-type domain-containing protein</fullName>
    </recommendedName>
</protein>
<dbReference type="InterPro" id="IPR048324">
    <property type="entry name" value="ZSWIM1-3_RNaseH-like"/>
</dbReference>
<sequence length="483" mass="55036">MIIEVFPYLLKVLRDQDNDGSNPILLFKQQSYEQPSDIDDMAKNEFLIRIQTLFQRDMLLQFGPKAICMDSTNSTNAYDFFLITILVLDDLGEGVPIAWIISNREDAATIRQVLIKMKENVQFISCMSDDEDLASFLEYFQKEYNIPQVEQWAPCYRVATVVNTNMAVEAFHHSLKVCYFDKKQNRRIDMLLHVLHKIARDKVFERVLKTQKGKMTHRLSEINKRHKSIDKIKEVSEITSLNDTSWNVSSSNGHSTYTVTTVMVGNCSCQLCCHTCGACVHDFTCTCIDFIVHATVCKHIHFIKMHLDCTIPTRSEDLSSSIDLNADMQHSCAHEVEESRDLVETNSAFDENETVQSTDKTTEMCFEEVQKNNVSSVQYLSKCLQRKPTPTSAKNRATSLCKKIEVALLNCTNMDAIATGMKHLNAAYTVISAIDSHVLSDGDFPTRKRVAPNTNFKKGGSFQIYKKATNFIKEIFVNSKSWE</sequence>
<dbReference type="AlphaFoldDB" id="A0A1X7V9Y0"/>
<keyword evidence="1" id="KW-0862">Zinc</keyword>
<name>A0A1X7V9Y0_AMPQE</name>
<proteinExistence type="predicted"/>
<reference evidence="3" key="1">
    <citation type="submission" date="2017-05" db="UniProtKB">
        <authorList>
            <consortium name="EnsemblMetazoa"/>
        </authorList>
    </citation>
    <scope>IDENTIFICATION</scope>
</reference>
<organism evidence="3">
    <name type="scientific">Amphimedon queenslandica</name>
    <name type="common">Sponge</name>
    <dbReference type="NCBI Taxonomy" id="400682"/>
    <lineage>
        <taxon>Eukaryota</taxon>
        <taxon>Metazoa</taxon>
        <taxon>Porifera</taxon>
        <taxon>Demospongiae</taxon>
        <taxon>Heteroscleromorpha</taxon>
        <taxon>Haplosclerida</taxon>
        <taxon>Niphatidae</taxon>
        <taxon>Amphimedon</taxon>
    </lineage>
</organism>
<keyword evidence="1" id="KW-0479">Metal-binding</keyword>
<dbReference type="PANTHER" id="PTHR33977">
    <property type="entry name" value="ZINC ION BINDING PROTEIN"/>
    <property type="match status" value="1"/>
</dbReference>
<dbReference type="InParanoid" id="A0A1X7V9Y0"/>
<dbReference type="EnsemblMetazoa" id="Aqu2.1.36798_001">
    <property type="protein sequence ID" value="Aqu2.1.36798_001"/>
    <property type="gene ID" value="Aqu2.1.36798"/>
</dbReference>
<dbReference type="Pfam" id="PF21056">
    <property type="entry name" value="ZSWIM1-3_RNaseH-like"/>
    <property type="match status" value="1"/>
</dbReference>
<evidence type="ECO:0000313" key="3">
    <source>
        <dbReference type="EnsemblMetazoa" id="Aqu2.1.36798_001"/>
    </source>
</evidence>
<evidence type="ECO:0000259" key="2">
    <source>
        <dbReference type="PROSITE" id="PS50966"/>
    </source>
</evidence>